<accession>V2UKC8</accession>
<sequence length="94" mass="10754">MSTKAQLEITYKLSVLLTLNKIAMLHLMADILVFKKILLSLEKNDQSKGEIGLANSKPYQAQPKLRMSVEIEDKIIHLRQHTIQIDNDPDLMQP</sequence>
<reference evidence="1 2" key="1">
    <citation type="submission" date="2013-10" db="EMBL/GenBank/DDBJ databases">
        <title>The Genome Sequence of Acinetobacter brisouii CIP 110357.</title>
        <authorList>
            <consortium name="The Broad Institute Genomics Platform"/>
            <consortium name="The Broad Institute Genome Sequencing Center for Infectious Disease"/>
            <person name="Cerqueira G."/>
            <person name="Feldgarden M."/>
            <person name="Courvalin P."/>
            <person name="Grillot-Courvalin C."/>
            <person name="Clermont D."/>
            <person name="Rocha E."/>
            <person name="Yoon E.-J."/>
            <person name="Nemec A."/>
            <person name="Young S.K."/>
            <person name="Zeng Q."/>
            <person name="Gargeya S."/>
            <person name="Fitzgerald M."/>
            <person name="Abouelleil A."/>
            <person name="Alvarado L."/>
            <person name="Berlin A.M."/>
            <person name="Chapman S.B."/>
            <person name="Gainer-Dewar J."/>
            <person name="Goldberg J."/>
            <person name="Gnerre S."/>
            <person name="Griggs A."/>
            <person name="Gujja S."/>
            <person name="Hansen M."/>
            <person name="Howarth C."/>
            <person name="Imamovic A."/>
            <person name="Ireland A."/>
            <person name="Larimer J."/>
            <person name="McCowan C."/>
            <person name="Murphy C."/>
            <person name="Pearson M."/>
            <person name="Poon T.W."/>
            <person name="Priest M."/>
            <person name="Roberts A."/>
            <person name="Saif S."/>
            <person name="Shea T."/>
            <person name="Sykes S."/>
            <person name="Wortman J."/>
            <person name="Nusbaum C."/>
            <person name="Birren B."/>
        </authorList>
    </citation>
    <scope>NUCLEOTIDE SEQUENCE [LARGE SCALE GENOMIC DNA]</scope>
    <source>
        <strain evidence="1 2">CIP 110357</strain>
    </source>
</reference>
<name>V2UKC8_9GAMM</name>
<protein>
    <submittedName>
        <fullName evidence="1">Uncharacterized protein</fullName>
    </submittedName>
</protein>
<gene>
    <name evidence="1" type="ORF">P255_02790</name>
</gene>
<evidence type="ECO:0000313" key="1">
    <source>
        <dbReference type="EMBL" id="ESK49051.1"/>
    </source>
</evidence>
<dbReference type="RefSeq" id="WP_004898197.1">
    <property type="nucleotide sequence ID" value="NZ_BBTI01000010.1"/>
</dbReference>
<organism evidence="1 2">
    <name type="scientific">Acinetobacter brisouii CIP 110357</name>
    <dbReference type="NCBI Taxonomy" id="1341683"/>
    <lineage>
        <taxon>Bacteria</taxon>
        <taxon>Pseudomonadati</taxon>
        <taxon>Pseudomonadota</taxon>
        <taxon>Gammaproteobacteria</taxon>
        <taxon>Moraxellales</taxon>
        <taxon>Moraxellaceae</taxon>
        <taxon>Acinetobacter</taxon>
    </lineage>
</organism>
<keyword evidence="2" id="KW-1185">Reference proteome</keyword>
<dbReference type="OrthoDB" id="6710789at2"/>
<dbReference type="EMBL" id="AYEU01000011">
    <property type="protein sequence ID" value="ESK49051.1"/>
    <property type="molecule type" value="Genomic_DNA"/>
</dbReference>
<dbReference type="AlphaFoldDB" id="V2UKC8"/>
<dbReference type="Proteomes" id="UP000018418">
    <property type="component" value="Unassembled WGS sequence"/>
</dbReference>
<dbReference type="HOGENOM" id="CLU_2379641_0_0_6"/>
<comment type="caution">
    <text evidence="1">The sequence shown here is derived from an EMBL/GenBank/DDBJ whole genome shotgun (WGS) entry which is preliminary data.</text>
</comment>
<proteinExistence type="predicted"/>
<dbReference type="PATRIC" id="fig|1341683.3.peg.2759"/>
<evidence type="ECO:0000313" key="2">
    <source>
        <dbReference type="Proteomes" id="UP000018418"/>
    </source>
</evidence>